<proteinExistence type="predicted"/>
<sequence length="377" mass="44115">MLVKQLKPQSRSFSLFWKMLAMDPPAKNSEQRLYNWDESPHEDIRTRSAVIRARASCPVTHKPVSFVCPYSGIPTHASEEAWKQDTAYHSQKRYEVLKQANLFEHQQRERKFDIVFPAEQEKEFAVNLSSWDTYFYTRDYPPMDDFMSGVYSKLLTYPLTIGSILHQYSPYRDKEITFEGAKSIAALRYTLYSQKKDVSEFHLREKMRIFVIGEGDVPGLAWKQLGYLFGNNRFEIYVIGNENAPPVRYDDQITIIRHSYQHLIDGALFPFDPYYDVFMLGQPGFGYNDVFWKQIIKCLLESKCAAFVTGYDKNDITREMAWMEQHFSKDMDLLMKPTDNIFGCTKPEINDANPTETFNINSQVFGFRGKRYHAIQV</sequence>
<dbReference type="Proteomes" id="UP000001996">
    <property type="component" value="Unassembled WGS sequence"/>
</dbReference>
<dbReference type="EMBL" id="CH981532">
    <property type="protein sequence ID" value="EDK47108.1"/>
    <property type="molecule type" value="Genomic_DNA"/>
</dbReference>
<dbReference type="PANTHER" id="PTHR28069">
    <property type="entry name" value="GH20023P"/>
    <property type="match status" value="1"/>
</dbReference>
<protein>
    <submittedName>
        <fullName evidence="3">Uncharacterized protein</fullName>
    </submittedName>
</protein>
<dbReference type="InParanoid" id="A5E6Q0"/>
<feature type="domain" description="Mitochondrial splicing suppressor 51 zinc-finger" evidence="1">
    <location>
        <begin position="57"/>
        <end position="105"/>
    </location>
</feature>
<evidence type="ECO:0000313" key="4">
    <source>
        <dbReference type="Proteomes" id="UP000001996"/>
    </source>
</evidence>
<evidence type="ECO:0000313" key="3">
    <source>
        <dbReference type="EMBL" id="EDK47108.1"/>
    </source>
</evidence>
<dbReference type="InterPro" id="IPR032717">
    <property type="entry name" value="Mss51_Znf"/>
</dbReference>
<organism evidence="3 4">
    <name type="scientific">Lodderomyces elongisporus (strain ATCC 11503 / CBS 2605 / JCM 1781 / NBRC 1676 / NRRL YB-4239)</name>
    <name type="common">Yeast</name>
    <name type="synonym">Saccharomyces elongisporus</name>
    <dbReference type="NCBI Taxonomy" id="379508"/>
    <lineage>
        <taxon>Eukaryota</taxon>
        <taxon>Fungi</taxon>
        <taxon>Dikarya</taxon>
        <taxon>Ascomycota</taxon>
        <taxon>Saccharomycotina</taxon>
        <taxon>Pichiomycetes</taxon>
        <taxon>Debaryomycetaceae</taxon>
        <taxon>Candida/Lodderomyces clade</taxon>
        <taxon>Lodderomyces</taxon>
    </lineage>
</organism>
<dbReference type="FunCoup" id="A5E6Q0">
    <property type="interactions" value="146"/>
</dbReference>
<dbReference type="VEuPathDB" id="FungiDB:LELG_05289"/>
<dbReference type="Pfam" id="PF20179">
    <property type="entry name" value="MSS51_C"/>
    <property type="match status" value="1"/>
</dbReference>
<feature type="domain" description="Mitochondrial splicing suppressor 51-like C-terminal" evidence="2">
    <location>
        <begin position="187"/>
        <end position="350"/>
    </location>
</feature>
<evidence type="ECO:0000259" key="1">
    <source>
        <dbReference type="Pfam" id="PF13824"/>
    </source>
</evidence>
<dbReference type="PANTHER" id="PTHR28069:SF1">
    <property type="entry name" value="PROTEIN MSS51, MITOCHONDRIAL"/>
    <property type="match status" value="1"/>
</dbReference>
<dbReference type="InterPro" id="IPR046824">
    <property type="entry name" value="Mss51-like_C"/>
</dbReference>
<gene>
    <name evidence="3" type="ORF">LELG_05289</name>
</gene>
<dbReference type="OrthoDB" id="5282002at2759"/>
<dbReference type="GeneID" id="5230615"/>
<dbReference type="OMA" id="VAVKANW"/>
<dbReference type="Pfam" id="PF13824">
    <property type="entry name" value="zf-Mss51"/>
    <property type="match status" value="1"/>
</dbReference>
<accession>A5E6Q0</accession>
<dbReference type="eggNOG" id="ENOG502QQBW">
    <property type="taxonomic scope" value="Eukaryota"/>
</dbReference>
<dbReference type="GO" id="GO:0033617">
    <property type="term" value="P:mitochondrial respiratory chain complex IV assembly"/>
    <property type="evidence" value="ECO:0007669"/>
    <property type="project" value="TreeGrafter"/>
</dbReference>
<name>A5E6Q0_LODEL</name>
<reference evidence="3 4" key="1">
    <citation type="journal article" date="2009" name="Nature">
        <title>Evolution of pathogenicity and sexual reproduction in eight Candida genomes.</title>
        <authorList>
            <person name="Butler G."/>
            <person name="Rasmussen M.D."/>
            <person name="Lin M.F."/>
            <person name="Santos M.A."/>
            <person name="Sakthikumar S."/>
            <person name="Munro C.A."/>
            <person name="Rheinbay E."/>
            <person name="Grabherr M."/>
            <person name="Forche A."/>
            <person name="Reedy J.L."/>
            <person name="Agrafioti I."/>
            <person name="Arnaud M.B."/>
            <person name="Bates S."/>
            <person name="Brown A.J."/>
            <person name="Brunke S."/>
            <person name="Costanzo M.C."/>
            <person name="Fitzpatrick D.A."/>
            <person name="de Groot P.W."/>
            <person name="Harris D."/>
            <person name="Hoyer L.L."/>
            <person name="Hube B."/>
            <person name="Klis F.M."/>
            <person name="Kodira C."/>
            <person name="Lennard N."/>
            <person name="Logue M.E."/>
            <person name="Martin R."/>
            <person name="Neiman A.M."/>
            <person name="Nikolaou E."/>
            <person name="Quail M.A."/>
            <person name="Quinn J."/>
            <person name="Santos M.C."/>
            <person name="Schmitzberger F.F."/>
            <person name="Sherlock G."/>
            <person name="Shah P."/>
            <person name="Silverstein K.A."/>
            <person name="Skrzypek M.S."/>
            <person name="Soll D."/>
            <person name="Staggs R."/>
            <person name="Stansfield I."/>
            <person name="Stumpf M.P."/>
            <person name="Sudbery P.E."/>
            <person name="Srikantha T."/>
            <person name="Zeng Q."/>
            <person name="Berman J."/>
            <person name="Berriman M."/>
            <person name="Heitman J."/>
            <person name="Gow N.A."/>
            <person name="Lorenz M.C."/>
            <person name="Birren B.W."/>
            <person name="Kellis M."/>
            <person name="Cuomo C.A."/>
        </authorList>
    </citation>
    <scope>NUCLEOTIDE SEQUENCE [LARGE SCALE GENOMIC DNA]</scope>
    <source>
        <strain evidence="4">ATCC 11503 / BCRC 21390 / CBS 2605 / JCM 1781 / NBRC 1676 / NRRL YB-4239</strain>
    </source>
</reference>
<dbReference type="AlphaFoldDB" id="A5E6Q0"/>
<dbReference type="KEGG" id="lel:PVL30_002384"/>
<dbReference type="HOGENOM" id="CLU_033072_0_0_1"/>
<keyword evidence="4" id="KW-1185">Reference proteome</keyword>
<dbReference type="GO" id="GO:0005739">
    <property type="term" value="C:mitochondrion"/>
    <property type="evidence" value="ECO:0007669"/>
    <property type="project" value="GOC"/>
</dbReference>
<evidence type="ECO:0000259" key="2">
    <source>
        <dbReference type="Pfam" id="PF20179"/>
    </source>
</evidence>
<dbReference type="STRING" id="379508.A5E6Q0"/>